<dbReference type="Pfam" id="PF04055">
    <property type="entry name" value="Radical_SAM"/>
    <property type="match status" value="1"/>
</dbReference>
<accession>X0ULE7</accession>
<dbReference type="InterPro" id="IPR023404">
    <property type="entry name" value="rSAM_horseshoe"/>
</dbReference>
<protein>
    <recommendedName>
        <fullName evidence="6">Radical SAM core domain-containing protein</fullName>
    </recommendedName>
</protein>
<evidence type="ECO:0000313" key="7">
    <source>
        <dbReference type="EMBL" id="GAG01178.1"/>
    </source>
</evidence>
<proteinExistence type="predicted"/>
<dbReference type="AlphaFoldDB" id="X0ULE7"/>
<comment type="caution">
    <text evidence="7">The sequence shown here is derived from an EMBL/GenBank/DDBJ whole genome shotgun (WGS) entry which is preliminary data.</text>
</comment>
<dbReference type="GO" id="GO:0046872">
    <property type="term" value="F:metal ion binding"/>
    <property type="evidence" value="ECO:0007669"/>
    <property type="project" value="UniProtKB-KW"/>
</dbReference>
<dbReference type="Gene3D" id="3.80.30.20">
    <property type="entry name" value="tm_1862 like domain"/>
    <property type="match status" value="1"/>
</dbReference>
<dbReference type="EMBL" id="BARS01026474">
    <property type="protein sequence ID" value="GAG01178.1"/>
    <property type="molecule type" value="Genomic_DNA"/>
</dbReference>
<keyword evidence="5" id="KW-0411">Iron-sulfur</keyword>
<keyword evidence="3" id="KW-0479">Metal-binding</keyword>
<dbReference type="SFLD" id="SFLDS00029">
    <property type="entry name" value="Radical_SAM"/>
    <property type="match status" value="1"/>
</dbReference>
<evidence type="ECO:0000256" key="2">
    <source>
        <dbReference type="ARBA" id="ARBA00022691"/>
    </source>
</evidence>
<dbReference type="InterPro" id="IPR006638">
    <property type="entry name" value="Elp3/MiaA/NifB-like_rSAM"/>
</dbReference>
<dbReference type="SFLD" id="SFLDG01082">
    <property type="entry name" value="B12-binding_domain_containing"/>
    <property type="match status" value="1"/>
</dbReference>
<keyword evidence="4" id="KW-0408">Iron</keyword>
<name>X0ULE7_9ZZZZ</name>
<dbReference type="CDD" id="cd01335">
    <property type="entry name" value="Radical_SAM"/>
    <property type="match status" value="1"/>
</dbReference>
<feature type="non-terminal residue" evidence="7">
    <location>
        <position position="1"/>
    </location>
</feature>
<keyword evidence="2" id="KW-0949">S-adenosyl-L-methionine</keyword>
<dbReference type="InterPro" id="IPR058240">
    <property type="entry name" value="rSAM_sf"/>
</dbReference>
<organism evidence="7">
    <name type="scientific">marine sediment metagenome</name>
    <dbReference type="NCBI Taxonomy" id="412755"/>
    <lineage>
        <taxon>unclassified sequences</taxon>
        <taxon>metagenomes</taxon>
        <taxon>ecological metagenomes</taxon>
    </lineage>
</organism>
<dbReference type="SUPFAM" id="SSF102114">
    <property type="entry name" value="Radical SAM enzymes"/>
    <property type="match status" value="1"/>
</dbReference>
<evidence type="ECO:0000256" key="4">
    <source>
        <dbReference type="ARBA" id="ARBA00023004"/>
    </source>
</evidence>
<comment type="cofactor">
    <cofactor evidence="1">
        <name>[4Fe-4S] cluster</name>
        <dbReference type="ChEBI" id="CHEBI:49883"/>
    </cofactor>
</comment>
<dbReference type="GO" id="GO:0003824">
    <property type="term" value="F:catalytic activity"/>
    <property type="evidence" value="ECO:0007669"/>
    <property type="project" value="InterPro"/>
</dbReference>
<gene>
    <name evidence="7" type="ORF">S01H1_41717</name>
</gene>
<dbReference type="PANTHER" id="PTHR43409">
    <property type="entry name" value="ANAEROBIC MAGNESIUM-PROTOPORPHYRIN IX MONOMETHYL ESTER CYCLASE-RELATED"/>
    <property type="match status" value="1"/>
</dbReference>
<feature type="non-terminal residue" evidence="7">
    <location>
        <position position="267"/>
    </location>
</feature>
<reference evidence="7" key="1">
    <citation type="journal article" date="2014" name="Front. Microbiol.">
        <title>High frequency of phylogenetically diverse reductive dehalogenase-homologous genes in deep subseafloor sedimentary metagenomes.</title>
        <authorList>
            <person name="Kawai M."/>
            <person name="Futagami T."/>
            <person name="Toyoda A."/>
            <person name="Takaki Y."/>
            <person name="Nishi S."/>
            <person name="Hori S."/>
            <person name="Arai W."/>
            <person name="Tsubouchi T."/>
            <person name="Morono Y."/>
            <person name="Uchiyama I."/>
            <person name="Ito T."/>
            <person name="Fujiyama A."/>
            <person name="Inagaki F."/>
            <person name="Takami H."/>
        </authorList>
    </citation>
    <scope>NUCLEOTIDE SEQUENCE</scope>
    <source>
        <strain evidence="7">Expedition CK06-06</strain>
    </source>
</reference>
<dbReference type="GO" id="GO:0051536">
    <property type="term" value="F:iron-sulfur cluster binding"/>
    <property type="evidence" value="ECO:0007669"/>
    <property type="project" value="UniProtKB-KW"/>
</dbReference>
<dbReference type="PROSITE" id="PS51918">
    <property type="entry name" value="RADICAL_SAM"/>
    <property type="match status" value="1"/>
</dbReference>
<evidence type="ECO:0000256" key="3">
    <source>
        <dbReference type="ARBA" id="ARBA00022723"/>
    </source>
</evidence>
<dbReference type="InterPro" id="IPR007197">
    <property type="entry name" value="rSAM"/>
</dbReference>
<sequence length="267" mass="30018">EPVDLNRYPPFPLDIPRFGPIEITRGCPYVCYYCQTPQLAGALVRHRRVEAVSEYVDAMARTGRTDIRFITPNALSYGSEDGKRLNPSAIERLLLSIRSTIGRDGRIFFGSFPSEVRPEHVTEETIGLITEYCNNDNLVIGAQSGSQRMLDSIHRGHTVDDVYRAAHLIQSAGLQANVDFIFGLPGEREEDVSMSIRTIEDLSRIGARAHAHTFMPLPQTPFWECPTGHIDAKTQETLRSLTGRGVVYGDWEKQITLAKRIENYVRA</sequence>
<evidence type="ECO:0000256" key="1">
    <source>
        <dbReference type="ARBA" id="ARBA00001966"/>
    </source>
</evidence>
<feature type="domain" description="Radical SAM core" evidence="6">
    <location>
        <begin position="13"/>
        <end position="258"/>
    </location>
</feature>
<evidence type="ECO:0000259" key="6">
    <source>
        <dbReference type="PROSITE" id="PS51918"/>
    </source>
</evidence>
<dbReference type="InterPro" id="IPR051198">
    <property type="entry name" value="BchE-like"/>
</dbReference>
<dbReference type="PANTHER" id="PTHR43409:SF17">
    <property type="entry name" value="METHYLTHIOTRANSFERASE MJ0865-RELATED"/>
    <property type="match status" value="1"/>
</dbReference>
<dbReference type="InterPro" id="IPR023980">
    <property type="entry name" value="CHP04013_B12-bd/rSAM"/>
</dbReference>
<dbReference type="SMART" id="SM00729">
    <property type="entry name" value="Elp3"/>
    <property type="match status" value="1"/>
</dbReference>
<dbReference type="NCBIfam" id="TIGR04013">
    <property type="entry name" value="B12_SAM_MJ_1487"/>
    <property type="match status" value="1"/>
</dbReference>
<evidence type="ECO:0000256" key="5">
    <source>
        <dbReference type="ARBA" id="ARBA00023014"/>
    </source>
</evidence>